<gene>
    <name evidence="1" type="ORF">JMJ35_004905</name>
</gene>
<dbReference type="InterPro" id="IPR011009">
    <property type="entry name" value="Kinase-like_dom_sf"/>
</dbReference>
<sequence>MAGVDQCGKVSDVPSTGLAKLEHQSTGENGVFYAVVKVWINEDMKQYGPRQRVTDYIHVSDPGTYAPIPESNAAENAAVETLFPTEDEDEIKRWKLVPRSACVQYEQYWACKPTQIRQLADHIELTYLQKPRDLADFNLASEYKPEKQLHSKSGTLAYLAPEVYAGTEGIRRKNFDVSDIWAVVVRFNNRWLSRPPAKDHMQISKTRPSGAAHITGLHIILISKSKYRRRPTFSTIRLSSTHYC</sequence>
<dbReference type="Gene3D" id="1.10.510.10">
    <property type="entry name" value="Transferase(Phosphotransferase) domain 1"/>
    <property type="match status" value="1"/>
</dbReference>
<dbReference type="EMBL" id="JAFEKC020000009">
    <property type="protein sequence ID" value="KAK0512888.1"/>
    <property type="molecule type" value="Genomic_DNA"/>
</dbReference>
<evidence type="ECO:0000313" key="1">
    <source>
        <dbReference type="EMBL" id="KAK0512888.1"/>
    </source>
</evidence>
<protein>
    <recommendedName>
        <fullName evidence="3">Protein kinase domain-containing protein</fullName>
    </recommendedName>
</protein>
<comment type="caution">
    <text evidence="1">The sequence shown here is derived from an EMBL/GenBank/DDBJ whole genome shotgun (WGS) entry which is preliminary data.</text>
</comment>
<dbReference type="AlphaFoldDB" id="A0AA39R3Y1"/>
<keyword evidence="2" id="KW-1185">Reference proteome</keyword>
<accession>A0AA39R3Y1</accession>
<name>A0AA39R3Y1_9LECA</name>
<evidence type="ECO:0008006" key="3">
    <source>
        <dbReference type="Google" id="ProtNLM"/>
    </source>
</evidence>
<dbReference type="Proteomes" id="UP001166286">
    <property type="component" value="Unassembled WGS sequence"/>
</dbReference>
<reference evidence="1" key="1">
    <citation type="submission" date="2023-03" db="EMBL/GenBank/DDBJ databases">
        <title>Complete genome of Cladonia borealis.</title>
        <authorList>
            <person name="Park H."/>
        </authorList>
    </citation>
    <scope>NUCLEOTIDE SEQUENCE</scope>
    <source>
        <strain evidence="1">ANT050790</strain>
    </source>
</reference>
<organism evidence="1 2">
    <name type="scientific">Cladonia borealis</name>
    <dbReference type="NCBI Taxonomy" id="184061"/>
    <lineage>
        <taxon>Eukaryota</taxon>
        <taxon>Fungi</taxon>
        <taxon>Dikarya</taxon>
        <taxon>Ascomycota</taxon>
        <taxon>Pezizomycotina</taxon>
        <taxon>Lecanoromycetes</taxon>
        <taxon>OSLEUM clade</taxon>
        <taxon>Lecanoromycetidae</taxon>
        <taxon>Lecanorales</taxon>
        <taxon>Lecanorineae</taxon>
        <taxon>Cladoniaceae</taxon>
        <taxon>Cladonia</taxon>
    </lineage>
</organism>
<dbReference type="SUPFAM" id="SSF56112">
    <property type="entry name" value="Protein kinase-like (PK-like)"/>
    <property type="match status" value="1"/>
</dbReference>
<proteinExistence type="predicted"/>
<evidence type="ECO:0000313" key="2">
    <source>
        <dbReference type="Proteomes" id="UP001166286"/>
    </source>
</evidence>